<sequence>MCRNIVPLNNPEPPATDTECHDAALQFVRKIAGTAKPSRANTDAFERAVAEISGSSRVLLDSLVSPAPPKDREVEAAKRKARSAERYEAIRVYQQAKRAGRGEQVLPVD</sequence>
<dbReference type="InterPro" id="IPR018735">
    <property type="entry name" value="DUF2277"/>
</dbReference>
<protein>
    <submittedName>
        <fullName evidence="1">DUF2277 domain-containing protein</fullName>
    </submittedName>
</protein>
<reference evidence="1 2" key="1">
    <citation type="journal article" date="2019" name="Int. J. Syst. Evol. Microbiol.">
        <title>The Global Catalogue of Microorganisms (GCM) 10K type strain sequencing project: providing services to taxonomists for standard genome sequencing and annotation.</title>
        <authorList>
            <consortium name="The Broad Institute Genomics Platform"/>
            <consortium name="The Broad Institute Genome Sequencing Center for Infectious Disease"/>
            <person name="Wu L."/>
            <person name="Ma J."/>
        </authorList>
    </citation>
    <scope>NUCLEOTIDE SEQUENCE [LARGE SCALE GENOMIC DNA]</scope>
    <source>
        <strain evidence="1 2">JCM 15749</strain>
    </source>
</reference>
<organism evidence="1 2">
    <name type="scientific">Aeromicrobium halocynthiae</name>
    <dbReference type="NCBI Taxonomy" id="560557"/>
    <lineage>
        <taxon>Bacteria</taxon>
        <taxon>Bacillati</taxon>
        <taxon>Actinomycetota</taxon>
        <taxon>Actinomycetes</taxon>
        <taxon>Propionibacteriales</taxon>
        <taxon>Nocardioidaceae</taxon>
        <taxon>Aeromicrobium</taxon>
    </lineage>
</organism>
<keyword evidence="2" id="KW-1185">Reference proteome</keyword>
<dbReference type="Proteomes" id="UP001501480">
    <property type="component" value="Unassembled WGS sequence"/>
</dbReference>
<dbReference type="RefSeq" id="WP_344330049.1">
    <property type="nucleotide sequence ID" value="NZ_BAAAPY010000015.1"/>
</dbReference>
<gene>
    <name evidence="1" type="ORF">GCM10009821_28380</name>
</gene>
<comment type="caution">
    <text evidence="1">The sequence shown here is derived from an EMBL/GenBank/DDBJ whole genome shotgun (WGS) entry which is preliminary data.</text>
</comment>
<proteinExistence type="predicted"/>
<dbReference type="Pfam" id="PF10041">
    <property type="entry name" value="DUF2277"/>
    <property type="match status" value="1"/>
</dbReference>
<name>A0ABN2W7W5_9ACTN</name>
<evidence type="ECO:0000313" key="1">
    <source>
        <dbReference type="EMBL" id="GAA2085212.1"/>
    </source>
</evidence>
<evidence type="ECO:0000313" key="2">
    <source>
        <dbReference type="Proteomes" id="UP001501480"/>
    </source>
</evidence>
<dbReference type="EMBL" id="BAAAPY010000015">
    <property type="protein sequence ID" value="GAA2085212.1"/>
    <property type="molecule type" value="Genomic_DNA"/>
</dbReference>
<accession>A0ABN2W7W5</accession>